<keyword evidence="2" id="KW-0812">Transmembrane</keyword>
<gene>
    <name evidence="4" type="primary">NDAI0E00630</name>
    <name evidence="4" type="ordered locus">NDAI_0E00630</name>
</gene>
<dbReference type="GO" id="GO:0005886">
    <property type="term" value="C:plasma membrane"/>
    <property type="evidence" value="ECO:0007669"/>
    <property type="project" value="TreeGrafter"/>
</dbReference>
<protein>
    <recommendedName>
        <fullName evidence="3">RGS domain-containing protein</fullName>
    </recommendedName>
</protein>
<reference evidence="4 5" key="1">
    <citation type="journal article" date="2011" name="Proc. Natl. Acad. Sci. U.S.A.">
        <title>Evolutionary erosion of yeast sex chromosomes by mating-type switching accidents.</title>
        <authorList>
            <person name="Gordon J.L."/>
            <person name="Armisen D."/>
            <person name="Proux-Wera E."/>
            <person name="Oheigeartaigh S.S."/>
            <person name="Byrne K.P."/>
            <person name="Wolfe K.H."/>
        </authorList>
    </citation>
    <scope>NUCLEOTIDE SEQUENCE [LARGE SCALE GENOMIC DNA]</scope>
    <source>
        <strain evidence="5">ATCC 10597 / BCRC 20456 / CBS 421 / NBRC 0211 / NRRL Y-12639</strain>
    </source>
</reference>
<dbReference type="PANTHER" id="PTHR13155">
    <property type="entry name" value="A-KINASE ANCHOR PROTEINS"/>
    <property type="match status" value="1"/>
</dbReference>
<organism evidence="4 5">
    <name type="scientific">Naumovozyma dairenensis (strain ATCC 10597 / BCRC 20456 / CBS 421 / NBRC 0211 / NRRL Y-12639)</name>
    <name type="common">Saccharomyces dairenensis</name>
    <dbReference type="NCBI Taxonomy" id="1071378"/>
    <lineage>
        <taxon>Eukaryota</taxon>
        <taxon>Fungi</taxon>
        <taxon>Dikarya</taxon>
        <taxon>Ascomycota</taxon>
        <taxon>Saccharomycotina</taxon>
        <taxon>Saccharomycetes</taxon>
        <taxon>Saccharomycetales</taxon>
        <taxon>Saccharomycetaceae</taxon>
        <taxon>Naumovozyma</taxon>
    </lineage>
</organism>
<feature type="region of interest" description="Disordered" evidence="1">
    <location>
        <begin position="94"/>
        <end position="121"/>
    </location>
</feature>
<dbReference type="InterPro" id="IPR036305">
    <property type="entry name" value="RGS_sf"/>
</dbReference>
<dbReference type="RefSeq" id="XP_003670122.1">
    <property type="nucleotide sequence ID" value="XM_003670074.1"/>
</dbReference>
<dbReference type="GO" id="GO:0005621">
    <property type="term" value="C:cellular bud scar"/>
    <property type="evidence" value="ECO:0007669"/>
    <property type="project" value="EnsemblFungi"/>
</dbReference>
<dbReference type="KEGG" id="ndi:NDAI_0E00630"/>
<dbReference type="STRING" id="1071378.G0WAV9"/>
<dbReference type="OrthoDB" id="5584247at2759"/>
<dbReference type="GO" id="GO:0005935">
    <property type="term" value="C:cellular bud neck"/>
    <property type="evidence" value="ECO:0007669"/>
    <property type="project" value="EnsemblFungi"/>
</dbReference>
<dbReference type="eggNOG" id="ENOG502QRI8">
    <property type="taxonomic scope" value="Eukaryota"/>
</dbReference>
<dbReference type="EMBL" id="HE580271">
    <property type="protein sequence ID" value="CCD24879.1"/>
    <property type="molecule type" value="Genomic_DNA"/>
</dbReference>
<dbReference type="Gene3D" id="1.10.167.10">
    <property type="entry name" value="Regulator of G-protein Signalling 4, domain 2"/>
    <property type="match status" value="1"/>
</dbReference>
<keyword evidence="2" id="KW-0472">Membrane</keyword>
<dbReference type="SUPFAM" id="SSF48097">
    <property type="entry name" value="Regulator of G-protein signaling, RGS"/>
    <property type="match status" value="1"/>
</dbReference>
<dbReference type="GO" id="GO:0007121">
    <property type="term" value="P:bipolar cellular bud site selection"/>
    <property type="evidence" value="ECO:0007669"/>
    <property type="project" value="EnsemblFungi"/>
</dbReference>
<evidence type="ECO:0000256" key="2">
    <source>
        <dbReference type="SAM" id="Phobius"/>
    </source>
</evidence>
<proteinExistence type="predicted"/>
<sequence>MELDYKKIQTERLPTLYEVLIQKTKFPVDLWSFYTFLSQFPYAINYLDFWIDLMAHLRLCKDYISGIRESITYNQNEARNSRIRHHLQYTSEESIQHETQSIQHHDDPEGGDEDDDDDDNISVTTSVLLNALLDEGHLDFENPERVSQFLQGNTEYSPKLSQLLEDWKRHSIANNDSNRKGSLNRNNSNVRSRETNGAALPDVVDDILRKQSQQEERAKITTKQLLNNALKICSIYLQSPERSERYLTNLPDDIRLKALNLVQNERRHDPQVFEELKSIAFQFLEMDCFPKFLSTVALHNIHDEISDWRFHSNARSHNLTRVDKSLIKNHDHISKSPFSTYTLLSRTIFGLLWLGIGFWIGYTLIFLKYDRGIRVVTIVPFAIGNYFIICGMYRVDIIYSWFGVTQRLLYKHNEKNRDADREVQMDEKNGKNHHVSGILALLGGRSRLIRIEHPFIKNILMKRGLWCLFLVLLSTGIFTVIFSCVPGYRI</sequence>
<keyword evidence="2" id="KW-1133">Transmembrane helix</keyword>
<dbReference type="GO" id="GO:0007120">
    <property type="term" value="P:axial cellular bud site selection"/>
    <property type="evidence" value="ECO:0007669"/>
    <property type="project" value="EnsemblFungi"/>
</dbReference>
<evidence type="ECO:0000256" key="1">
    <source>
        <dbReference type="SAM" id="MobiDB-lite"/>
    </source>
</evidence>
<dbReference type="GO" id="GO:0008104">
    <property type="term" value="P:intracellular protein localization"/>
    <property type="evidence" value="ECO:0007669"/>
    <property type="project" value="EnsemblFungi"/>
</dbReference>
<feature type="domain" description="RGS" evidence="3">
    <location>
        <begin position="204"/>
        <end position="302"/>
    </location>
</feature>
<dbReference type="InterPro" id="IPR044926">
    <property type="entry name" value="RGS_subdomain_2"/>
</dbReference>
<dbReference type="GeneID" id="11499087"/>
<feature type="transmembrane region" description="Helical" evidence="2">
    <location>
        <begin position="465"/>
        <end position="488"/>
    </location>
</feature>
<keyword evidence="5" id="KW-1185">Reference proteome</keyword>
<name>G0WAV9_NAUDC</name>
<evidence type="ECO:0000313" key="5">
    <source>
        <dbReference type="Proteomes" id="UP000000689"/>
    </source>
</evidence>
<feature type="region of interest" description="Disordered" evidence="1">
    <location>
        <begin position="172"/>
        <end position="197"/>
    </location>
</feature>
<feature type="transmembrane region" description="Helical" evidence="2">
    <location>
        <begin position="343"/>
        <end position="367"/>
    </location>
</feature>
<dbReference type="PROSITE" id="PS50132">
    <property type="entry name" value="RGS"/>
    <property type="match status" value="1"/>
</dbReference>
<evidence type="ECO:0000259" key="3">
    <source>
        <dbReference type="PROSITE" id="PS50132"/>
    </source>
</evidence>
<dbReference type="HOGENOM" id="CLU_029881_1_1_1"/>
<accession>G0WAV9</accession>
<dbReference type="Proteomes" id="UP000000689">
    <property type="component" value="Chromosome 5"/>
</dbReference>
<dbReference type="SMART" id="SM00315">
    <property type="entry name" value="RGS"/>
    <property type="match status" value="1"/>
</dbReference>
<dbReference type="InterPro" id="IPR052246">
    <property type="entry name" value="Cell_Polariz_PKAAnc"/>
</dbReference>
<dbReference type="OMA" id="WAPIREP"/>
<evidence type="ECO:0000313" key="4">
    <source>
        <dbReference type="EMBL" id="CCD24879.1"/>
    </source>
</evidence>
<feature type="transmembrane region" description="Helical" evidence="2">
    <location>
        <begin position="373"/>
        <end position="393"/>
    </location>
</feature>
<dbReference type="InterPro" id="IPR016137">
    <property type="entry name" value="RGS"/>
</dbReference>
<dbReference type="AlphaFoldDB" id="G0WAV9"/>
<feature type="compositionally biased region" description="Acidic residues" evidence="1">
    <location>
        <begin position="109"/>
        <end position="120"/>
    </location>
</feature>
<dbReference type="PANTHER" id="PTHR13155:SF1">
    <property type="entry name" value="A-KINASE ANCHOR PROTEIN 10, MITOCHONDRIAL"/>
    <property type="match status" value="1"/>
</dbReference>